<dbReference type="InterPro" id="IPR012859">
    <property type="entry name" value="Pilin_N_archaeal"/>
</dbReference>
<proteinExistence type="predicted"/>
<evidence type="ECO:0000313" key="4">
    <source>
        <dbReference type="Proteomes" id="UP000016986"/>
    </source>
</evidence>
<dbReference type="AlphaFoldDB" id="U3A3J7"/>
<dbReference type="InterPro" id="IPR013373">
    <property type="entry name" value="Flagellin/pilin_N_arc"/>
</dbReference>
<dbReference type="eggNOG" id="arCOG02416">
    <property type="taxonomic scope" value="Archaea"/>
</dbReference>
<dbReference type="Proteomes" id="UP000016986">
    <property type="component" value="Unassembled WGS sequence"/>
</dbReference>
<dbReference type="NCBIfam" id="TIGR02537">
    <property type="entry name" value="arch_flag_Nterm"/>
    <property type="match status" value="1"/>
</dbReference>
<reference evidence="3 4" key="1">
    <citation type="submission" date="2013-09" db="EMBL/GenBank/DDBJ databases">
        <title>Whole genome sequencing of Halarchaeum acidiphilum strain MH1-52-1.</title>
        <authorList>
            <person name="Shimane Y."/>
            <person name="Minegishi H."/>
            <person name="Nishi S."/>
            <person name="Echigo A."/>
            <person name="Shuto A."/>
            <person name="Konishi M."/>
            <person name="Ito T."/>
            <person name="Ohkuma M."/>
            <person name="Ohta Y."/>
            <person name="Nagano Y."/>
            <person name="Tsubouchi T."/>
            <person name="Mori K."/>
            <person name="Usui K."/>
            <person name="Kamekura M."/>
            <person name="Usami R."/>
            <person name="Takaki Y."/>
            <person name="Hatada Y."/>
        </authorList>
    </citation>
    <scope>NUCLEOTIDE SEQUENCE [LARGE SCALE GENOMIC DNA]</scope>
    <source>
        <strain evidence="3 4">JCM 16109</strain>
    </source>
</reference>
<keyword evidence="1" id="KW-0472">Membrane</keyword>
<keyword evidence="4" id="KW-1185">Reference proteome</keyword>
<name>U3A3J7_9EURY</name>
<gene>
    <name evidence="3" type="ORF">MBEHAL_0984</name>
</gene>
<evidence type="ECO:0000259" key="2">
    <source>
        <dbReference type="Pfam" id="PF07790"/>
    </source>
</evidence>
<keyword evidence="1" id="KW-0812">Transmembrane</keyword>
<keyword evidence="1" id="KW-1133">Transmembrane helix</keyword>
<organism evidence="3 4">
    <name type="scientific">Halarchaeum acidiphilum MH1-52-1</name>
    <dbReference type="NCBI Taxonomy" id="1261545"/>
    <lineage>
        <taxon>Archaea</taxon>
        <taxon>Methanobacteriati</taxon>
        <taxon>Methanobacteriota</taxon>
        <taxon>Stenosarchaea group</taxon>
        <taxon>Halobacteria</taxon>
        <taxon>Halobacteriales</taxon>
        <taxon>Halobacteriaceae</taxon>
    </lineage>
</organism>
<dbReference type="EMBL" id="BATA01000017">
    <property type="protein sequence ID" value="GAD52224.1"/>
    <property type="molecule type" value="Genomic_DNA"/>
</dbReference>
<feature type="transmembrane region" description="Helical" evidence="1">
    <location>
        <begin position="18"/>
        <end position="42"/>
    </location>
</feature>
<dbReference type="Pfam" id="PF07790">
    <property type="entry name" value="Pilin_N"/>
    <property type="match status" value="1"/>
</dbReference>
<evidence type="ECO:0000256" key="1">
    <source>
        <dbReference type="SAM" id="Phobius"/>
    </source>
</evidence>
<accession>U3A3J7</accession>
<sequence length="124" mass="12441">MKESITKLVSDDRAVSPVIGVILMVAITVILAAVIGTFVLGLGGNLQQNAQAGVSVDSGNSTGYVSVTPTSFGPDTDSVACIHNGDWVNSTSTIGASILCNEGSNIVASGDGVSNSTIRTNVTA</sequence>
<feature type="domain" description="Archaeal Type IV pilin N-terminal" evidence="2">
    <location>
        <begin position="13"/>
        <end position="68"/>
    </location>
</feature>
<dbReference type="RefSeq" id="WP_021779968.1">
    <property type="nucleotide sequence ID" value="NZ_BANO01000154.1"/>
</dbReference>
<comment type="caution">
    <text evidence="3">The sequence shown here is derived from an EMBL/GenBank/DDBJ whole genome shotgun (WGS) entry which is preliminary data.</text>
</comment>
<protein>
    <recommendedName>
        <fullName evidence="2">Archaeal Type IV pilin N-terminal domain-containing protein</fullName>
    </recommendedName>
</protein>
<evidence type="ECO:0000313" key="3">
    <source>
        <dbReference type="EMBL" id="GAD52224.1"/>
    </source>
</evidence>